<evidence type="ECO:0000313" key="3">
    <source>
        <dbReference type="Proteomes" id="UP000268014"/>
    </source>
</evidence>
<dbReference type="EMBL" id="UZAF01018555">
    <property type="protein sequence ID" value="VDO52690.1"/>
    <property type="molecule type" value="Genomic_DNA"/>
</dbReference>
<name>A0A0N4WSA9_HAEPC</name>
<dbReference type="GO" id="GO:0032299">
    <property type="term" value="C:ribonuclease H2 complex"/>
    <property type="evidence" value="ECO:0007669"/>
    <property type="project" value="InterPro"/>
</dbReference>
<reference evidence="4" key="1">
    <citation type="submission" date="2017-02" db="UniProtKB">
        <authorList>
            <consortium name="WormBaseParasite"/>
        </authorList>
    </citation>
    <scope>IDENTIFICATION</scope>
</reference>
<sequence length="327" mass="36183">MGLKRSHDNGNDDVEPFLNGNGGSKEYDSDESLHLPAVIYSEKGGRPKKKKKERRLSGTPDVHEYSSPSKELPMEQQNHETPTKKDKKTDDSRFAVFLIRKPIELSPEDLSGAHIPIDSCSSREKRVAINDKTFTIRASGPSIQMFHIPAEIIHSSEKSRFKGIGNPISGTVVISRAEFYQKADALNKGEGLSQESLTDLPFKVIKKKARHTDMATPVCTISKGTGSSTTGKPIHSVPCKYFITEEGPDARKTAAFRGHGLEGVTLPAPPGYEMCVLSKRSEGQNTFDIETRQKSFVLWEWDREAGKRSTTSRALSQLRIAQALAED</sequence>
<feature type="compositionally biased region" description="Basic and acidic residues" evidence="1">
    <location>
        <begin position="1"/>
        <end position="10"/>
    </location>
</feature>
<dbReference type="WBParaSite" id="HPLM_0001441201-mRNA-1">
    <property type="protein sequence ID" value="HPLM_0001441201-mRNA-1"/>
    <property type="gene ID" value="HPLM_0001441201"/>
</dbReference>
<dbReference type="Proteomes" id="UP000268014">
    <property type="component" value="Unassembled WGS sequence"/>
</dbReference>
<dbReference type="OrthoDB" id="6222486at2759"/>
<gene>
    <name evidence="2" type="ORF">HPLM_LOCUS14404</name>
</gene>
<dbReference type="CDD" id="cd09271">
    <property type="entry name" value="RNase_H2-C"/>
    <property type="match status" value="1"/>
</dbReference>
<keyword evidence="3" id="KW-1185">Reference proteome</keyword>
<feature type="region of interest" description="Disordered" evidence="1">
    <location>
        <begin position="1"/>
        <end position="89"/>
    </location>
</feature>
<dbReference type="GO" id="GO:0006401">
    <property type="term" value="P:RNA catabolic process"/>
    <property type="evidence" value="ECO:0007669"/>
    <property type="project" value="InterPro"/>
</dbReference>
<proteinExistence type="predicted"/>
<protein>
    <submittedName>
        <fullName evidence="2 4">Uncharacterized protein</fullName>
    </submittedName>
</protein>
<feature type="compositionally biased region" description="Basic and acidic residues" evidence="1">
    <location>
        <begin position="77"/>
        <end position="89"/>
    </location>
</feature>
<dbReference type="OMA" id="MFHIPAE"/>
<accession>A0A0N4WSA9</accession>
<evidence type="ECO:0000313" key="4">
    <source>
        <dbReference type="WBParaSite" id="HPLM_0001441201-mRNA-1"/>
    </source>
</evidence>
<dbReference type="AlphaFoldDB" id="A0A0N4WSA9"/>
<evidence type="ECO:0000256" key="1">
    <source>
        <dbReference type="SAM" id="MobiDB-lite"/>
    </source>
</evidence>
<dbReference type="InterPro" id="IPR013924">
    <property type="entry name" value="RNase_H2_suC"/>
</dbReference>
<evidence type="ECO:0000313" key="2">
    <source>
        <dbReference type="EMBL" id="VDO52690.1"/>
    </source>
</evidence>
<organism evidence="4">
    <name type="scientific">Haemonchus placei</name>
    <name type="common">Barber's pole worm</name>
    <dbReference type="NCBI Taxonomy" id="6290"/>
    <lineage>
        <taxon>Eukaryota</taxon>
        <taxon>Metazoa</taxon>
        <taxon>Ecdysozoa</taxon>
        <taxon>Nematoda</taxon>
        <taxon>Chromadorea</taxon>
        <taxon>Rhabditida</taxon>
        <taxon>Rhabditina</taxon>
        <taxon>Rhabditomorpha</taxon>
        <taxon>Strongyloidea</taxon>
        <taxon>Trichostrongylidae</taxon>
        <taxon>Haemonchus</taxon>
    </lineage>
</organism>
<reference evidence="2 3" key="2">
    <citation type="submission" date="2018-11" db="EMBL/GenBank/DDBJ databases">
        <authorList>
            <consortium name="Pathogen Informatics"/>
        </authorList>
    </citation>
    <scope>NUCLEOTIDE SEQUENCE [LARGE SCALE GENOMIC DNA]</scope>
    <source>
        <strain evidence="2 3">MHpl1</strain>
    </source>
</reference>
<dbReference type="Gene3D" id="2.40.128.680">
    <property type="match status" value="1"/>
</dbReference>